<dbReference type="AlphaFoldDB" id="A0A6A6UW30"/>
<reference evidence="2" key="1">
    <citation type="journal article" date="2020" name="Stud. Mycol.">
        <title>101 Dothideomycetes genomes: a test case for predicting lifestyles and emergence of pathogens.</title>
        <authorList>
            <person name="Haridas S."/>
            <person name="Albert R."/>
            <person name="Binder M."/>
            <person name="Bloem J."/>
            <person name="Labutti K."/>
            <person name="Salamov A."/>
            <person name="Andreopoulos B."/>
            <person name="Baker S."/>
            <person name="Barry K."/>
            <person name="Bills G."/>
            <person name="Bluhm B."/>
            <person name="Cannon C."/>
            <person name="Castanera R."/>
            <person name="Culley D."/>
            <person name="Daum C."/>
            <person name="Ezra D."/>
            <person name="Gonzalez J."/>
            <person name="Henrissat B."/>
            <person name="Kuo A."/>
            <person name="Liang C."/>
            <person name="Lipzen A."/>
            <person name="Lutzoni F."/>
            <person name="Magnuson J."/>
            <person name="Mondo S."/>
            <person name="Nolan M."/>
            <person name="Ohm R."/>
            <person name="Pangilinan J."/>
            <person name="Park H.-J."/>
            <person name="Ramirez L."/>
            <person name="Alfaro M."/>
            <person name="Sun H."/>
            <person name="Tritt A."/>
            <person name="Yoshinaga Y."/>
            <person name="Zwiers L.-H."/>
            <person name="Turgeon B."/>
            <person name="Goodwin S."/>
            <person name="Spatafora J."/>
            <person name="Crous P."/>
            <person name="Grigoriev I."/>
        </authorList>
    </citation>
    <scope>NUCLEOTIDE SEQUENCE</scope>
    <source>
        <strain evidence="2">CBS 119925</strain>
    </source>
</reference>
<evidence type="ECO:0000313" key="2">
    <source>
        <dbReference type="EMBL" id="KAF2741654.1"/>
    </source>
</evidence>
<accession>A0A6A6UW30</accession>
<protein>
    <submittedName>
        <fullName evidence="2">Uncharacterized protein</fullName>
    </submittedName>
</protein>
<keyword evidence="3" id="KW-1185">Reference proteome</keyword>
<gene>
    <name evidence="2" type="ORF">M011DRAFT_331330</name>
</gene>
<name>A0A6A6UW30_9PLEO</name>
<dbReference type="EMBL" id="MU006637">
    <property type="protein sequence ID" value="KAF2741654.1"/>
    <property type="molecule type" value="Genomic_DNA"/>
</dbReference>
<evidence type="ECO:0000256" key="1">
    <source>
        <dbReference type="SAM" id="MobiDB-lite"/>
    </source>
</evidence>
<feature type="region of interest" description="Disordered" evidence="1">
    <location>
        <begin position="57"/>
        <end position="79"/>
    </location>
</feature>
<organism evidence="2 3">
    <name type="scientific">Sporormia fimetaria CBS 119925</name>
    <dbReference type="NCBI Taxonomy" id="1340428"/>
    <lineage>
        <taxon>Eukaryota</taxon>
        <taxon>Fungi</taxon>
        <taxon>Dikarya</taxon>
        <taxon>Ascomycota</taxon>
        <taxon>Pezizomycotina</taxon>
        <taxon>Dothideomycetes</taxon>
        <taxon>Pleosporomycetidae</taxon>
        <taxon>Pleosporales</taxon>
        <taxon>Sporormiaceae</taxon>
        <taxon>Sporormia</taxon>
    </lineage>
</organism>
<evidence type="ECO:0000313" key="3">
    <source>
        <dbReference type="Proteomes" id="UP000799440"/>
    </source>
</evidence>
<feature type="compositionally biased region" description="Polar residues" evidence="1">
    <location>
        <begin position="182"/>
        <end position="203"/>
    </location>
</feature>
<feature type="compositionally biased region" description="Polar residues" evidence="1">
    <location>
        <begin position="218"/>
        <end position="228"/>
    </location>
</feature>
<feature type="region of interest" description="Disordered" evidence="1">
    <location>
        <begin position="100"/>
        <end position="228"/>
    </location>
</feature>
<sequence>MTDFISYFRICRDQNLFPKSDSLVICAISRGEIALPDQQRIICMKLEAEGLTVDTSNNYDVRRDPRYQPSPDSGSIFMDGSGSTIQVYVEDRLVKTISKGSIQPSGTSATASTMRTLTPATSTSGYSSQLRQCGLSRQPRRPQDTQSQLPQCGLFPRPRRPQDTQSQLRQCGLSRRPRPFQQIRQTSLPIQNGTASSMSQRATLLTYGRGRSKEAVGSRTSGSITLPR</sequence>
<dbReference type="OrthoDB" id="5368615at2759"/>
<dbReference type="Proteomes" id="UP000799440">
    <property type="component" value="Unassembled WGS sequence"/>
</dbReference>
<proteinExistence type="predicted"/>
<feature type="compositionally biased region" description="Polar residues" evidence="1">
    <location>
        <begin position="100"/>
        <end position="131"/>
    </location>
</feature>